<evidence type="ECO:0000313" key="3">
    <source>
        <dbReference type="Proteomes" id="UP000318017"/>
    </source>
</evidence>
<dbReference type="Pfam" id="PF13480">
    <property type="entry name" value="Acetyltransf_6"/>
    <property type="match status" value="1"/>
</dbReference>
<reference evidence="2 3" key="1">
    <citation type="submission" date="2019-02" db="EMBL/GenBank/DDBJ databases">
        <title>Deep-cultivation of Planctomycetes and their phenomic and genomic characterization uncovers novel biology.</title>
        <authorList>
            <person name="Wiegand S."/>
            <person name="Jogler M."/>
            <person name="Boedeker C."/>
            <person name="Pinto D."/>
            <person name="Vollmers J."/>
            <person name="Rivas-Marin E."/>
            <person name="Kohn T."/>
            <person name="Peeters S.H."/>
            <person name="Heuer A."/>
            <person name="Rast P."/>
            <person name="Oberbeckmann S."/>
            <person name="Bunk B."/>
            <person name="Jeske O."/>
            <person name="Meyerdierks A."/>
            <person name="Storesund J.E."/>
            <person name="Kallscheuer N."/>
            <person name="Luecker S."/>
            <person name="Lage O.M."/>
            <person name="Pohl T."/>
            <person name="Merkel B.J."/>
            <person name="Hornburger P."/>
            <person name="Mueller R.-W."/>
            <person name="Bruemmer F."/>
            <person name="Labrenz M."/>
            <person name="Spormann A.M."/>
            <person name="Op den Camp H."/>
            <person name="Overmann J."/>
            <person name="Amann R."/>
            <person name="Jetten M.S.M."/>
            <person name="Mascher T."/>
            <person name="Medema M.H."/>
            <person name="Devos D.P."/>
            <person name="Kaster A.-K."/>
            <person name="Ovreas L."/>
            <person name="Rohde M."/>
            <person name="Galperin M.Y."/>
            <person name="Jogler C."/>
        </authorList>
    </citation>
    <scope>NUCLEOTIDE SEQUENCE [LARGE SCALE GENOMIC DNA]</scope>
    <source>
        <strain evidence="2 3">Q31a</strain>
    </source>
</reference>
<sequence length="343" mass="39159">MDIELLPGDEWPAMEVADCEFPRLNSHQQGWLQAVCRGLSHRPYLLVHRSDRGEVDGLLPLAFVKSLLFGRFLTSMPYLNTGGVWAADPQVASALIDRGCRLADELNTRYLELRHEHRVEHPKLNAERTDKVHMRLPLPASDDELNSSFKSKLRSQIRKSGDFGLSLEWGSENLLADFYHVFSINMRDLGTPVYSRRLFAEILKAFPEEAELCVVRQEGRPIAGALLTHLNQISEVPSASCLRKFNRTNANMWMYRNLLRRAIERGSQCFDFGRSSRDSGTYKFKAQWGAQPHPAIWQYYVRKGSPEDMRPDAGGKQKLVELWKKLPVPISRLLGPHIVRGIP</sequence>
<gene>
    <name evidence="2" type="ORF">Q31a_52330</name>
</gene>
<dbReference type="Gene3D" id="3.40.630.30">
    <property type="match status" value="1"/>
</dbReference>
<dbReference type="SUPFAM" id="SSF55729">
    <property type="entry name" value="Acyl-CoA N-acyltransferases (Nat)"/>
    <property type="match status" value="1"/>
</dbReference>
<dbReference type="Proteomes" id="UP000318017">
    <property type="component" value="Chromosome"/>
</dbReference>
<dbReference type="PANTHER" id="PTHR36174:SF1">
    <property type="entry name" value="LIPID II:GLYCINE GLYCYLTRANSFERASE"/>
    <property type="match status" value="1"/>
</dbReference>
<proteinExistence type="predicted"/>
<accession>A0A518GE23</accession>
<dbReference type="InterPro" id="IPR038740">
    <property type="entry name" value="BioF2-like_GNAT_dom"/>
</dbReference>
<feature type="domain" description="BioF2-like acetyltransferase" evidence="1">
    <location>
        <begin position="147"/>
        <end position="285"/>
    </location>
</feature>
<dbReference type="PANTHER" id="PTHR36174">
    <property type="entry name" value="LIPID II:GLYCINE GLYCYLTRANSFERASE"/>
    <property type="match status" value="1"/>
</dbReference>
<evidence type="ECO:0000259" key="1">
    <source>
        <dbReference type="Pfam" id="PF13480"/>
    </source>
</evidence>
<keyword evidence="3" id="KW-1185">Reference proteome</keyword>
<dbReference type="AlphaFoldDB" id="A0A518GE23"/>
<organism evidence="2 3">
    <name type="scientific">Aureliella helgolandensis</name>
    <dbReference type="NCBI Taxonomy" id="2527968"/>
    <lineage>
        <taxon>Bacteria</taxon>
        <taxon>Pseudomonadati</taxon>
        <taxon>Planctomycetota</taxon>
        <taxon>Planctomycetia</taxon>
        <taxon>Pirellulales</taxon>
        <taxon>Pirellulaceae</taxon>
        <taxon>Aureliella</taxon>
    </lineage>
</organism>
<dbReference type="InterPro" id="IPR017469">
    <property type="entry name" value="PEP-CTERM_FemAB-rel"/>
</dbReference>
<name>A0A518GE23_9BACT</name>
<dbReference type="InterPro" id="IPR016181">
    <property type="entry name" value="Acyl_CoA_acyltransferase"/>
</dbReference>
<dbReference type="NCBIfam" id="TIGR03019">
    <property type="entry name" value="pepcterm_femAB"/>
    <property type="match status" value="1"/>
</dbReference>
<dbReference type="RefSeq" id="WP_231690914.1">
    <property type="nucleotide sequence ID" value="NZ_CP036298.1"/>
</dbReference>
<dbReference type="InterPro" id="IPR050644">
    <property type="entry name" value="PG_Glycine_Bridge_Synth"/>
</dbReference>
<dbReference type="EMBL" id="CP036298">
    <property type="protein sequence ID" value="QDV26854.1"/>
    <property type="molecule type" value="Genomic_DNA"/>
</dbReference>
<evidence type="ECO:0000313" key="2">
    <source>
        <dbReference type="EMBL" id="QDV26854.1"/>
    </source>
</evidence>
<dbReference type="KEGG" id="ahel:Q31a_52330"/>
<protein>
    <submittedName>
        <fullName evidence="2">FemAB family protein</fullName>
    </submittedName>
</protein>